<name>A0AAD9QC69_ACRCE</name>
<keyword evidence="4" id="KW-1185">Reference proteome</keyword>
<dbReference type="GO" id="GO:0005826">
    <property type="term" value="C:actomyosin contractile ring"/>
    <property type="evidence" value="ECO:0007669"/>
    <property type="project" value="TreeGrafter"/>
</dbReference>
<dbReference type="SUPFAM" id="SSF50729">
    <property type="entry name" value="PH domain-like"/>
    <property type="match status" value="1"/>
</dbReference>
<dbReference type="Proteomes" id="UP001249851">
    <property type="component" value="Unassembled WGS sequence"/>
</dbReference>
<dbReference type="AlphaFoldDB" id="A0AAD9QC69"/>
<dbReference type="EMBL" id="JARQWQ010000044">
    <property type="protein sequence ID" value="KAK2558504.1"/>
    <property type="molecule type" value="Genomic_DNA"/>
</dbReference>
<evidence type="ECO:0000313" key="4">
    <source>
        <dbReference type="Proteomes" id="UP001249851"/>
    </source>
</evidence>
<dbReference type="GO" id="GO:0000281">
    <property type="term" value="P:mitotic cytokinesis"/>
    <property type="evidence" value="ECO:0007669"/>
    <property type="project" value="TreeGrafter"/>
</dbReference>
<sequence length="485" mass="54679">MEPECVEKWDAAALKELDDSAIQEKIDHEVHIRDGIMKLLAACHEEVQALETSKNLLTINARILALMGLLQRHRAKSVMRRKGSSSTAVSVDSDDDDAPCRAQLSLSDIRVPLMWSQEDHNKTKTEQHLYYVFCLLKLDGQVLDTALVETDESETDVSFDNVIVFDNVSHDFKLDIEIYYSVSAESAANRFSGVKRPLRRTGSGPELTKFILAGHTQLTVDHLNESVKSHDLKTGVVGASPLATTTEGSNMPQLALWGQICCRLAARPECVEAAQMSGFLDLQRRTGSQFSWCQLWCVLRHSTIKCWNRKEDCNNAEPVELIEIKPNMEIADTVSPTFQKRHILILTSVTPEKEPVLASNCEKEYGCWRDALRQAIRDVAAWKTACKQEMNIVYPSPKKIPSVETKTLYESVEVTLSCNVHDYLKRDAKRVPLEELKSIPADPVASVECTYDIWQRRVPQNRSFRKGGKKNAKTDENALNYESTI</sequence>
<dbReference type="InterPro" id="IPR012966">
    <property type="entry name" value="AHD"/>
</dbReference>
<feature type="domain" description="PH" evidence="2">
    <location>
        <begin position="273"/>
        <end position="377"/>
    </location>
</feature>
<dbReference type="Gene3D" id="2.30.29.30">
    <property type="entry name" value="Pleckstrin-homology domain (PH domain)/Phosphotyrosine-binding domain (PTB)"/>
    <property type="match status" value="1"/>
</dbReference>
<dbReference type="Pfam" id="PF08174">
    <property type="entry name" value="Anillin"/>
    <property type="match status" value="1"/>
</dbReference>
<dbReference type="PROSITE" id="PS50003">
    <property type="entry name" value="PH_DOMAIN"/>
    <property type="match status" value="1"/>
</dbReference>
<dbReference type="InterPro" id="IPR011993">
    <property type="entry name" value="PH-like_dom_sf"/>
</dbReference>
<dbReference type="InterPro" id="IPR001849">
    <property type="entry name" value="PH_domain"/>
</dbReference>
<evidence type="ECO:0000313" key="3">
    <source>
        <dbReference type="EMBL" id="KAK2558504.1"/>
    </source>
</evidence>
<accession>A0AAD9QC69</accession>
<comment type="caution">
    <text evidence="3">The sequence shown here is derived from an EMBL/GenBank/DDBJ whole genome shotgun (WGS) entry which is preliminary data.</text>
</comment>
<protein>
    <submittedName>
        <fullName evidence="3">Rhotekin</fullName>
    </submittedName>
</protein>
<proteinExistence type="predicted"/>
<reference evidence="3" key="1">
    <citation type="journal article" date="2023" name="G3 (Bethesda)">
        <title>Whole genome assembly and annotation of the endangered Caribbean coral Acropora cervicornis.</title>
        <authorList>
            <person name="Selwyn J.D."/>
            <person name="Vollmer S.V."/>
        </authorList>
    </citation>
    <scope>NUCLEOTIDE SEQUENCE</scope>
    <source>
        <strain evidence="3">K2</strain>
    </source>
</reference>
<dbReference type="SMART" id="SM00233">
    <property type="entry name" value="PH"/>
    <property type="match status" value="1"/>
</dbReference>
<dbReference type="PANTHER" id="PTHR21538:SF24">
    <property type="entry name" value="PH DOMAIN-CONTAINING PROTEIN"/>
    <property type="match status" value="1"/>
</dbReference>
<dbReference type="GO" id="GO:0000915">
    <property type="term" value="P:actomyosin contractile ring assembly"/>
    <property type="evidence" value="ECO:0007669"/>
    <property type="project" value="TreeGrafter"/>
</dbReference>
<dbReference type="GO" id="GO:0031106">
    <property type="term" value="P:septin ring organization"/>
    <property type="evidence" value="ECO:0007669"/>
    <property type="project" value="TreeGrafter"/>
</dbReference>
<dbReference type="PANTHER" id="PTHR21538">
    <property type="entry name" value="ANILLIN/RHOTEKIN RTKN"/>
    <property type="match status" value="1"/>
</dbReference>
<organism evidence="3 4">
    <name type="scientific">Acropora cervicornis</name>
    <name type="common">Staghorn coral</name>
    <dbReference type="NCBI Taxonomy" id="6130"/>
    <lineage>
        <taxon>Eukaryota</taxon>
        <taxon>Metazoa</taxon>
        <taxon>Cnidaria</taxon>
        <taxon>Anthozoa</taxon>
        <taxon>Hexacorallia</taxon>
        <taxon>Scleractinia</taxon>
        <taxon>Astrocoeniina</taxon>
        <taxon>Acroporidae</taxon>
        <taxon>Acropora</taxon>
    </lineage>
</organism>
<evidence type="ECO:0000259" key="2">
    <source>
        <dbReference type="PROSITE" id="PS50003"/>
    </source>
</evidence>
<feature type="region of interest" description="Disordered" evidence="1">
    <location>
        <begin position="463"/>
        <end position="485"/>
    </location>
</feature>
<reference evidence="3" key="2">
    <citation type="journal article" date="2023" name="Science">
        <title>Genomic signatures of disease resistance in endangered staghorn corals.</title>
        <authorList>
            <person name="Vollmer S.V."/>
            <person name="Selwyn J.D."/>
            <person name="Despard B.A."/>
            <person name="Roesel C.L."/>
        </authorList>
    </citation>
    <scope>NUCLEOTIDE SEQUENCE</scope>
    <source>
        <strain evidence="3">K2</strain>
    </source>
</reference>
<gene>
    <name evidence="3" type="ORF">P5673_019220</name>
</gene>
<dbReference type="InterPro" id="IPR051364">
    <property type="entry name" value="Cytokinesis/Rho-signaling"/>
</dbReference>
<evidence type="ECO:0000256" key="1">
    <source>
        <dbReference type="SAM" id="MobiDB-lite"/>
    </source>
</evidence>